<comment type="caution">
    <text evidence="1">The sequence shown here is derived from an EMBL/GenBank/DDBJ whole genome shotgun (WGS) entry which is preliminary data.</text>
</comment>
<sequence length="123" mass="13523">MERLVDLDRAAAEISLRRMGWHEQGLVVEGPTWRDAVAARPRVVETDRSRVRDPESVGVHLHSFRGAELAIVLFRGGWADVDFITESLEIGVIAAPDISSAPAFGELLDLCVTRIFGLSDTDP</sequence>
<evidence type="ECO:0000313" key="1">
    <source>
        <dbReference type="EMBL" id="NKY51863.1"/>
    </source>
</evidence>
<accession>A0A846XXN1</accession>
<dbReference type="RefSeq" id="WP_067871008.1">
    <property type="nucleotide sequence ID" value="NZ_JAAXOP010000009.1"/>
</dbReference>
<dbReference type="Proteomes" id="UP000565711">
    <property type="component" value="Unassembled WGS sequence"/>
</dbReference>
<dbReference type="EMBL" id="JAAXOP010000009">
    <property type="protein sequence ID" value="NKY51863.1"/>
    <property type="molecule type" value="Genomic_DNA"/>
</dbReference>
<keyword evidence="2" id="KW-1185">Reference proteome</keyword>
<organism evidence="1 2">
    <name type="scientific">Nocardia vermiculata</name>
    <dbReference type="NCBI Taxonomy" id="257274"/>
    <lineage>
        <taxon>Bacteria</taxon>
        <taxon>Bacillati</taxon>
        <taxon>Actinomycetota</taxon>
        <taxon>Actinomycetes</taxon>
        <taxon>Mycobacteriales</taxon>
        <taxon>Nocardiaceae</taxon>
        <taxon>Nocardia</taxon>
    </lineage>
</organism>
<dbReference type="AlphaFoldDB" id="A0A846XXN1"/>
<name>A0A846XXN1_9NOCA</name>
<gene>
    <name evidence="1" type="ORF">HGA08_16715</name>
</gene>
<reference evidence="1 2" key="1">
    <citation type="submission" date="2020-04" db="EMBL/GenBank/DDBJ databases">
        <title>MicrobeNet Type strains.</title>
        <authorList>
            <person name="Nicholson A.C."/>
        </authorList>
    </citation>
    <scope>NUCLEOTIDE SEQUENCE [LARGE SCALE GENOMIC DNA]</scope>
    <source>
        <strain evidence="1 2">JCM 12354</strain>
    </source>
</reference>
<proteinExistence type="predicted"/>
<protein>
    <submittedName>
        <fullName evidence="1">Uncharacterized protein</fullName>
    </submittedName>
</protein>
<evidence type="ECO:0000313" key="2">
    <source>
        <dbReference type="Proteomes" id="UP000565711"/>
    </source>
</evidence>